<organism evidence="3 4">
    <name type="scientific">Erythrobacter longus</name>
    <dbReference type="NCBI Taxonomy" id="1044"/>
    <lineage>
        <taxon>Bacteria</taxon>
        <taxon>Pseudomonadati</taxon>
        <taxon>Pseudomonadota</taxon>
        <taxon>Alphaproteobacteria</taxon>
        <taxon>Sphingomonadales</taxon>
        <taxon>Erythrobacteraceae</taxon>
        <taxon>Erythrobacter/Porphyrobacter group</taxon>
        <taxon>Erythrobacter</taxon>
    </lineage>
</organism>
<gene>
    <name evidence="3" type="ORF">EH31_15440</name>
</gene>
<dbReference type="EMBL" id="JMIW01000007">
    <property type="protein sequence ID" value="KEO88827.1"/>
    <property type="molecule type" value="Genomic_DNA"/>
</dbReference>
<evidence type="ECO:0000313" key="4">
    <source>
        <dbReference type="Proteomes" id="UP000027647"/>
    </source>
</evidence>
<dbReference type="STRING" id="1044.EH31_15440"/>
<reference evidence="3 4" key="1">
    <citation type="submission" date="2014-04" db="EMBL/GenBank/DDBJ databases">
        <title>A comprehensive comparison of genomes of Erythrobacter spp. strains.</title>
        <authorList>
            <person name="Zheng Q."/>
        </authorList>
    </citation>
    <scope>NUCLEOTIDE SEQUENCE [LARGE SCALE GENOMIC DNA]</scope>
    <source>
        <strain evidence="3 4">DSM 6997</strain>
    </source>
</reference>
<comment type="caution">
    <text evidence="3">The sequence shown here is derived from an EMBL/GenBank/DDBJ whole genome shotgun (WGS) entry which is preliminary data.</text>
</comment>
<dbReference type="Gene3D" id="1.10.3810.10">
    <property type="entry name" value="Biosynthetic peptidoglycan transglycosylase-like"/>
    <property type="match status" value="1"/>
</dbReference>
<dbReference type="InterPro" id="IPR001264">
    <property type="entry name" value="Glyco_trans_51"/>
</dbReference>
<evidence type="ECO:0000259" key="2">
    <source>
        <dbReference type="Pfam" id="PF00912"/>
    </source>
</evidence>
<dbReference type="PROSITE" id="PS51257">
    <property type="entry name" value="PROKAR_LIPOPROTEIN"/>
    <property type="match status" value="1"/>
</dbReference>
<proteinExistence type="predicted"/>
<sequence length="241" mass="26399">MKTFSCGSLTIVTVFAATLAASACSEPEPWLDKGMSEGEYNAWVQTIDAQASAKSLAASMARDNRLDEVDTPAFVEMIIAVEDPNFAQHNGFDTQTPGAGPTTLTQEVATRYDILVPAGESVAEYRKGWTRGIEETLSKEKIMAFYLSDLRYGSVESAFFSSPSSAAQTLFDKEISALTRDEMIVLVAGIHYRASWNPKAPLERTMLRRIARITALLDGKCQPENHADVLLLGCSEYDPEL</sequence>
<keyword evidence="4" id="KW-1185">Reference proteome</keyword>
<dbReference type="OrthoDB" id="9766909at2"/>
<accession>A0A074MT57</accession>
<keyword evidence="1" id="KW-0732">Signal</keyword>
<dbReference type="eggNOG" id="COG0744">
    <property type="taxonomic scope" value="Bacteria"/>
</dbReference>
<dbReference type="InterPro" id="IPR023346">
    <property type="entry name" value="Lysozyme-like_dom_sf"/>
</dbReference>
<evidence type="ECO:0000313" key="3">
    <source>
        <dbReference type="EMBL" id="KEO88827.1"/>
    </source>
</evidence>
<dbReference type="AlphaFoldDB" id="A0A074MT57"/>
<dbReference type="RefSeq" id="WP_034961626.1">
    <property type="nucleotide sequence ID" value="NZ_JMIW01000007.1"/>
</dbReference>
<dbReference type="SUPFAM" id="SSF53955">
    <property type="entry name" value="Lysozyme-like"/>
    <property type="match status" value="1"/>
</dbReference>
<protein>
    <recommendedName>
        <fullName evidence="2">Glycosyl transferase family 51 domain-containing protein</fullName>
    </recommendedName>
</protein>
<evidence type="ECO:0000256" key="1">
    <source>
        <dbReference type="SAM" id="SignalP"/>
    </source>
</evidence>
<dbReference type="Pfam" id="PF00912">
    <property type="entry name" value="Transgly"/>
    <property type="match status" value="1"/>
</dbReference>
<feature type="domain" description="Glycosyl transferase family 51" evidence="2">
    <location>
        <begin position="72"/>
        <end position="208"/>
    </location>
</feature>
<feature type="chain" id="PRO_5001699456" description="Glycosyl transferase family 51 domain-containing protein" evidence="1">
    <location>
        <begin position="24"/>
        <end position="241"/>
    </location>
</feature>
<dbReference type="Proteomes" id="UP000027647">
    <property type="component" value="Unassembled WGS sequence"/>
</dbReference>
<feature type="signal peptide" evidence="1">
    <location>
        <begin position="1"/>
        <end position="23"/>
    </location>
</feature>
<name>A0A074MT57_ERYLO</name>
<dbReference type="InterPro" id="IPR036950">
    <property type="entry name" value="PBP_transglycosylase"/>
</dbReference>